<dbReference type="AlphaFoldDB" id="A0A7J7IPU9"/>
<evidence type="ECO:0000256" key="2">
    <source>
        <dbReference type="SAM" id="Phobius"/>
    </source>
</evidence>
<protein>
    <submittedName>
        <fullName evidence="3">Uncharacterized protein</fullName>
    </submittedName>
</protein>
<dbReference type="EMBL" id="VWRR01000002">
    <property type="protein sequence ID" value="KAF6005048.1"/>
    <property type="molecule type" value="Genomic_DNA"/>
</dbReference>
<feature type="transmembrane region" description="Helical" evidence="2">
    <location>
        <begin position="49"/>
        <end position="69"/>
    </location>
</feature>
<name>A0A7J7IPU9_9RHOD</name>
<proteinExistence type="predicted"/>
<keyword evidence="2" id="KW-1133">Transmembrane helix</keyword>
<feature type="region of interest" description="Disordered" evidence="1">
    <location>
        <begin position="1"/>
        <end position="38"/>
    </location>
</feature>
<keyword evidence="2" id="KW-0812">Transmembrane</keyword>
<keyword evidence="2" id="KW-0472">Membrane</keyword>
<keyword evidence="4" id="KW-1185">Reference proteome</keyword>
<dbReference type="Proteomes" id="UP000530660">
    <property type="component" value="Unassembled WGS sequence"/>
</dbReference>
<feature type="compositionally biased region" description="Basic and acidic residues" evidence="1">
    <location>
        <begin position="1"/>
        <end position="15"/>
    </location>
</feature>
<evidence type="ECO:0000313" key="3">
    <source>
        <dbReference type="EMBL" id="KAF6005048.1"/>
    </source>
</evidence>
<accession>A0A7J7IPU9</accession>
<sequence>MDSRRLRRDNYARVGEDEEAGTARPGSTLARRGPANASTRLTPFRSARAAIQVVAVGVVLVLITTGMLYGAQRYWLEPRTGTSSGHALSAADAQLRAALDVNATVVAEARQAVLFTPSA</sequence>
<comment type="caution">
    <text evidence="3">The sequence shown here is derived from an EMBL/GenBank/DDBJ whole genome shotgun (WGS) entry which is preliminary data.</text>
</comment>
<evidence type="ECO:0000256" key="1">
    <source>
        <dbReference type="SAM" id="MobiDB-lite"/>
    </source>
</evidence>
<organism evidence="3 4">
    <name type="scientific">Cyanidiococcus yangmingshanensis</name>
    <dbReference type="NCBI Taxonomy" id="2690220"/>
    <lineage>
        <taxon>Eukaryota</taxon>
        <taxon>Rhodophyta</taxon>
        <taxon>Bangiophyceae</taxon>
        <taxon>Cyanidiales</taxon>
        <taxon>Cyanidiaceae</taxon>
        <taxon>Cyanidiococcus</taxon>
    </lineage>
</organism>
<reference evidence="3 4" key="1">
    <citation type="journal article" date="2020" name="J. Phycol.">
        <title>Comparative genome analysis reveals Cyanidiococcus gen. nov., a new extremophilic red algal genus sister to Cyanidioschyzon (Cyanidioschyzonaceae, Rhodophyta).</title>
        <authorList>
            <person name="Liu S.-L."/>
            <person name="Chiang Y.-R."/>
            <person name="Yoon H.S."/>
            <person name="Fu H.-Y."/>
        </authorList>
    </citation>
    <scope>NUCLEOTIDE SEQUENCE [LARGE SCALE GENOMIC DNA]</scope>
    <source>
        <strain evidence="3 4">THAL066</strain>
    </source>
</reference>
<gene>
    <name evidence="3" type="ORF">F1559_005000</name>
</gene>
<evidence type="ECO:0000313" key="4">
    <source>
        <dbReference type="Proteomes" id="UP000530660"/>
    </source>
</evidence>